<accession>A0AAD9UR76</accession>
<keyword evidence="2" id="KW-0460">Magnesium</keyword>
<gene>
    <name evidence="4" type="ORF">P5673_033413</name>
</gene>
<dbReference type="AlphaFoldDB" id="A0AAD9UR76"/>
<dbReference type="GO" id="GO:0008299">
    <property type="term" value="P:isoprenoid biosynthetic process"/>
    <property type="evidence" value="ECO:0007669"/>
    <property type="project" value="InterPro"/>
</dbReference>
<dbReference type="GO" id="GO:0004659">
    <property type="term" value="F:prenyltransferase activity"/>
    <property type="evidence" value="ECO:0007669"/>
    <property type="project" value="InterPro"/>
</dbReference>
<dbReference type="SFLD" id="SFLDS00005">
    <property type="entry name" value="Isoprenoid_Synthase_Type_I"/>
    <property type="match status" value="1"/>
</dbReference>
<keyword evidence="1" id="KW-0479">Metal-binding</keyword>
<comment type="caution">
    <text evidence="4">The sequence shown here is derived from an EMBL/GenBank/DDBJ whole genome shotgun (WGS) entry which is preliminary data.</text>
</comment>
<dbReference type="InterPro" id="IPR008949">
    <property type="entry name" value="Isoprenoid_synthase_dom_sf"/>
</dbReference>
<evidence type="ECO:0000256" key="1">
    <source>
        <dbReference type="ARBA" id="ARBA00022723"/>
    </source>
</evidence>
<comment type="similarity">
    <text evidence="3">Belongs to the FPP/GGPP synthase family.</text>
</comment>
<keyword evidence="5" id="KW-1185">Reference proteome</keyword>
<sequence length="251" mass="29104">MEPYNYILQVPGKQVREKLIHAFNFWLTIPDEKLNVIADVVKMLHNSSLLIDDIEDNSNLRRGMPVAHKIYGVAHTINSANYVYFKALERVVSLNHPECINIFTEELLELHRGQGMDIYWRDSYSCPTEDEYKEMVQRKTGGLFRLAVKLMQTFSENKSNFVPLLNTLAMFFQIRDDYANLLSEEYKENKSFCEDLTEGKFSFPIIHGIRNDSNSTRLMSILSNLYTLHKRKGHLNGLGDTSSFKLLSIRV</sequence>
<dbReference type="EMBL" id="JARQWQ010000254">
    <property type="protein sequence ID" value="KAK2546858.1"/>
    <property type="molecule type" value="Genomic_DNA"/>
</dbReference>
<evidence type="ECO:0000313" key="4">
    <source>
        <dbReference type="EMBL" id="KAK2546858.1"/>
    </source>
</evidence>
<dbReference type="InterPro" id="IPR000092">
    <property type="entry name" value="Polyprenyl_synt"/>
</dbReference>
<evidence type="ECO:0000256" key="3">
    <source>
        <dbReference type="RuleBase" id="RU004466"/>
    </source>
</evidence>
<dbReference type="Pfam" id="PF00348">
    <property type="entry name" value="polyprenyl_synt"/>
    <property type="match status" value="1"/>
</dbReference>
<reference evidence="4" key="1">
    <citation type="journal article" date="2023" name="G3 (Bethesda)">
        <title>Whole genome assembly and annotation of the endangered Caribbean coral Acropora cervicornis.</title>
        <authorList>
            <person name="Selwyn J.D."/>
            <person name="Vollmer S.V."/>
        </authorList>
    </citation>
    <scope>NUCLEOTIDE SEQUENCE</scope>
    <source>
        <strain evidence="4">K2</strain>
    </source>
</reference>
<organism evidence="4 5">
    <name type="scientific">Acropora cervicornis</name>
    <name type="common">Staghorn coral</name>
    <dbReference type="NCBI Taxonomy" id="6130"/>
    <lineage>
        <taxon>Eukaryota</taxon>
        <taxon>Metazoa</taxon>
        <taxon>Cnidaria</taxon>
        <taxon>Anthozoa</taxon>
        <taxon>Hexacorallia</taxon>
        <taxon>Scleractinia</taxon>
        <taxon>Astrocoeniina</taxon>
        <taxon>Acroporidae</taxon>
        <taxon>Acropora</taxon>
    </lineage>
</organism>
<keyword evidence="3" id="KW-0808">Transferase</keyword>
<dbReference type="Gene3D" id="1.10.600.10">
    <property type="entry name" value="Farnesyl Diphosphate Synthase"/>
    <property type="match status" value="1"/>
</dbReference>
<proteinExistence type="inferred from homology"/>
<evidence type="ECO:0000256" key="2">
    <source>
        <dbReference type="ARBA" id="ARBA00022842"/>
    </source>
</evidence>
<dbReference type="PANTHER" id="PTHR12001:SF44">
    <property type="entry name" value="GERANYLGERANYL PYROPHOSPHATE SYNTHASE"/>
    <property type="match status" value="1"/>
</dbReference>
<evidence type="ECO:0000313" key="5">
    <source>
        <dbReference type="Proteomes" id="UP001249851"/>
    </source>
</evidence>
<dbReference type="PANTHER" id="PTHR12001">
    <property type="entry name" value="GERANYLGERANYL PYROPHOSPHATE SYNTHASE"/>
    <property type="match status" value="1"/>
</dbReference>
<dbReference type="PROSITE" id="PS00723">
    <property type="entry name" value="POLYPRENYL_SYNTHASE_1"/>
    <property type="match status" value="1"/>
</dbReference>
<dbReference type="CDD" id="cd00685">
    <property type="entry name" value="Trans_IPPS_HT"/>
    <property type="match status" value="1"/>
</dbReference>
<dbReference type="GO" id="GO:0046872">
    <property type="term" value="F:metal ion binding"/>
    <property type="evidence" value="ECO:0007669"/>
    <property type="project" value="UniProtKB-KW"/>
</dbReference>
<name>A0AAD9UR76_ACRCE</name>
<dbReference type="Proteomes" id="UP001249851">
    <property type="component" value="Unassembled WGS sequence"/>
</dbReference>
<reference evidence="4" key="2">
    <citation type="journal article" date="2023" name="Science">
        <title>Genomic signatures of disease resistance in endangered staghorn corals.</title>
        <authorList>
            <person name="Vollmer S.V."/>
            <person name="Selwyn J.D."/>
            <person name="Despard B.A."/>
            <person name="Roesel C.L."/>
        </authorList>
    </citation>
    <scope>NUCLEOTIDE SEQUENCE</scope>
    <source>
        <strain evidence="4">K2</strain>
    </source>
</reference>
<dbReference type="SUPFAM" id="SSF48576">
    <property type="entry name" value="Terpenoid synthases"/>
    <property type="match status" value="1"/>
</dbReference>
<protein>
    <submittedName>
        <fullName evidence="4">Geranylgeranyl pyrophosphate synthase</fullName>
    </submittedName>
</protein>
<dbReference type="InterPro" id="IPR033749">
    <property type="entry name" value="Polyprenyl_synt_CS"/>
</dbReference>